<reference evidence="1 4" key="2">
    <citation type="submission" date="2019-10" db="EMBL/GenBank/DDBJ databases">
        <title>Characterization of the phylogenetic diversity of two novel species belonging to the genus Bifidobacterium: Bifidobacterium cebidarum sp. nov. and Bifidobacterium leontopitheci sp. nov.</title>
        <authorList>
            <person name="Lugli G.A."/>
            <person name="Duranti S."/>
            <person name="Milani C."/>
            <person name="Turroni F."/>
            <person name="Ventura M."/>
        </authorList>
    </citation>
    <scope>NUCLEOTIDE SEQUENCE [LARGE SCALE GENOMIC DNA]</scope>
    <source>
        <strain evidence="1 4">DSM 100688</strain>
    </source>
</reference>
<dbReference type="EMBL" id="WBSM01000012">
    <property type="protein sequence ID" value="KAB8287026.1"/>
    <property type="molecule type" value="Genomic_DNA"/>
</dbReference>
<dbReference type="Gene3D" id="3.30.160.250">
    <property type="match status" value="1"/>
</dbReference>
<protein>
    <submittedName>
        <fullName evidence="1">Antitoxin HicB</fullName>
    </submittedName>
    <submittedName>
        <fullName evidence="2">Toxin-antitoxin system HicB family antitoxin</fullName>
    </submittedName>
</protein>
<dbReference type="GO" id="GO:0006355">
    <property type="term" value="P:regulation of DNA-templated transcription"/>
    <property type="evidence" value="ECO:0007669"/>
    <property type="project" value="InterPro"/>
</dbReference>
<gene>
    <name evidence="1" type="ORF">DSM100688_1977</name>
    <name evidence="2" type="ORF">GFD24_09695</name>
</gene>
<comment type="caution">
    <text evidence="1">The sequence shown here is derived from an EMBL/GenBank/DDBJ whole genome shotgun (WGS) entry which is preliminary data.</text>
</comment>
<evidence type="ECO:0000313" key="3">
    <source>
        <dbReference type="Proteomes" id="UP000469943"/>
    </source>
</evidence>
<dbReference type="InterPro" id="IPR035069">
    <property type="entry name" value="TTHA1013/TTHA0281-like"/>
</dbReference>
<dbReference type="OrthoDB" id="5297106at2"/>
<proteinExistence type="predicted"/>
<dbReference type="AlphaFoldDB" id="A0A6L4WY65"/>
<reference evidence="2 3" key="1">
    <citation type="submission" date="2019-10" db="EMBL/GenBank/DDBJ databases">
        <title>Bifidobacterium from non-human primates.</title>
        <authorList>
            <person name="Modesto M."/>
        </authorList>
    </citation>
    <scope>NUCLEOTIDE SEQUENCE [LARGE SCALE GENOMIC DNA]</scope>
    <source>
        <strain evidence="2 3">TREM</strain>
    </source>
</reference>
<evidence type="ECO:0000313" key="2">
    <source>
        <dbReference type="EMBL" id="NEG72467.1"/>
    </source>
</evidence>
<accession>A0A6L4WY65</accession>
<evidence type="ECO:0000313" key="4">
    <source>
        <dbReference type="Proteomes" id="UP000482084"/>
    </source>
</evidence>
<dbReference type="Proteomes" id="UP000482084">
    <property type="component" value="Unassembled WGS sequence"/>
</dbReference>
<dbReference type="InterPro" id="IPR008651">
    <property type="entry name" value="Uncharacterised_HicB"/>
</dbReference>
<dbReference type="SUPFAM" id="SSF47598">
    <property type="entry name" value="Ribbon-helix-helix"/>
    <property type="match status" value="1"/>
</dbReference>
<dbReference type="EMBL" id="WHZX01000009">
    <property type="protein sequence ID" value="NEG72467.1"/>
    <property type="molecule type" value="Genomic_DNA"/>
</dbReference>
<dbReference type="RefSeq" id="WP_152358981.1">
    <property type="nucleotide sequence ID" value="NZ_WBSM01000012.1"/>
</dbReference>
<dbReference type="Pfam" id="PF05534">
    <property type="entry name" value="HicB"/>
    <property type="match status" value="1"/>
</dbReference>
<dbReference type="SUPFAM" id="SSF143100">
    <property type="entry name" value="TTHA1013/TTHA0281-like"/>
    <property type="match status" value="1"/>
</dbReference>
<sequence length="108" mass="12146">MADESDRYVYRIHWSNDDDGFVATVAELPGLRFIARSSVDALSGLRVLAAERVAAMRSKGQDVPEPFEDRHYSGHIMVRVPPEVHRRLTIEAAEQGVSLNRLVQSRLS</sequence>
<organism evidence="1 4">
    <name type="scientific">Bifidobacterium ramosum</name>
    <dbReference type="NCBI Taxonomy" id="1798158"/>
    <lineage>
        <taxon>Bacteria</taxon>
        <taxon>Bacillati</taxon>
        <taxon>Actinomycetota</taxon>
        <taxon>Actinomycetes</taxon>
        <taxon>Bifidobacteriales</taxon>
        <taxon>Bifidobacteriaceae</taxon>
        <taxon>Bifidobacterium</taxon>
    </lineage>
</organism>
<keyword evidence="4" id="KW-1185">Reference proteome</keyword>
<dbReference type="Proteomes" id="UP000469943">
    <property type="component" value="Unassembled WGS sequence"/>
</dbReference>
<dbReference type="InterPro" id="IPR010985">
    <property type="entry name" value="Ribbon_hlx_hlx"/>
</dbReference>
<name>A0A6L4WY65_9BIFI</name>
<evidence type="ECO:0000313" key="1">
    <source>
        <dbReference type="EMBL" id="KAB8287026.1"/>
    </source>
</evidence>